<reference evidence="2 3" key="1">
    <citation type="submission" date="2018-06" db="EMBL/GenBank/DDBJ databases">
        <authorList>
            <consortium name="Pathogen Informatics"/>
            <person name="Doyle S."/>
        </authorList>
    </citation>
    <scope>NUCLEOTIDE SEQUENCE [LARGE SCALE GENOMIC DNA]</scope>
    <source>
        <strain evidence="2 3">NCTC9810</strain>
    </source>
</reference>
<dbReference type="PIRSF" id="PIRSF021328">
    <property type="entry name" value="UCP021328"/>
    <property type="match status" value="1"/>
</dbReference>
<dbReference type="Proteomes" id="UP000255124">
    <property type="component" value="Unassembled WGS sequence"/>
</dbReference>
<dbReference type="EMBL" id="UFTA01000002">
    <property type="protein sequence ID" value="SUU93382.1"/>
    <property type="molecule type" value="Genomic_DNA"/>
</dbReference>
<evidence type="ECO:0000313" key="3">
    <source>
        <dbReference type="Proteomes" id="UP000255124"/>
    </source>
</evidence>
<proteinExistence type="predicted"/>
<name>A0A380WYX4_9FIRM</name>
<accession>A0A380WYX4</accession>
<evidence type="ECO:0000313" key="2">
    <source>
        <dbReference type="EMBL" id="SUU93382.1"/>
    </source>
</evidence>
<protein>
    <submittedName>
        <fullName evidence="2">Protein of uncharacterized function (DUF2992)</fullName>
    </submittedName>
</protein>
<gene>
    <name evidence="2" type="ORF">NCTC9810_01739</name>
</gene>
<evidence type="ECO:0000256" key="1">
    <source>
        <dbReference type="SAM" id="Coils"/>
    </source>
</evidence>
<dbReference type="OrthoDB" id="4570726at2"/>
<dbReference type="RefSeq" id="WP_115595871.1">
    <property type="nucleotide sequence ID" value="NZ_UFTA01000002.1"/>
</dbReference>
<dbReference type="Pfam" id="PF11208">
    <property type="entry name" value="DUF2992"/>
    <property type="match status" value="1"/>
</dbReference>
<organism evidence="2 3">
    <name type="scientific">Anaerococcus octavius</name>
    <dbReference type="NCBI Taxonomy" id="54007"/>
    <lineage>
        <taxon>Bacteria</taxon>
        <taxon>Bacillati</taxon>
        <taxon>Bacillota</taxon>
        <taxon>Tissierellia</taxon>
        <taxon>Tissierellales</taxon>
        <taxon>Peptoniphilaceae</taxon>
        <taxon>Anaerococcus</taxon>
    </lineage>
</organism>
<sequence>MKKVAVKLTIYFEYPFWVGVFEKVEGNTLAICRVVFGSEPTNPEVYNFILKNYSKLEFTEKEEIEIKNKSINPKRMQREIGKQNKKKGIETKSQLLIQKQLKKNKLERKVTKKQKKILKEQRKFDIKQKKRKQKHKGR</sequence>
<dbReference type="AlphaFoldDB" id="A0A380WYX4"/>
<keyword evidence="1" id="KW-0175">Coiled coil</keyword>
<dbReference type="InterPro" id="IPR016787">
    <property type="entry name" value="UCP021328"/>
</dbReference>
<feature type="coiled-coil region" evidence="1">
    <location>
        <begin position="96"/>
        <end position="123"/>
    </location>
</feature>